<proteinExistence type="predicted"/>
<sequence>GAAAHNCIFIPLSPATASDLQASSSPPVSPRPAPGFKQCSFSLCLLPVSPAAPRAYNHPLSARTISDQAYANMPRFPINDPRAMVHFHNLIVNERWVPEYSQNPGNQGNVNAMNS</sequence>
<organism evidence="1">
    <name type="scientific">Ajellomyces dermatitidis (strain ATCC 18188 / CBS 674.68)</name>
    <name type="common">Blastomyces dermatitidis</name>
    <dbReference type="NCBI Taxonomy" id="653446"/>
    <lineage>
        <taxon>Eukaryota</taxon>
        <taxon>Fungi</taxon>
        <taxon>Dikarya</taxon>
        <taxon>Ascomycota</taxon>
        <taxon>Pezizomycotina</taxon>
        <taxon>Eurotiomycetes</taxon>
        <taxon>Eurotiomycetidae</taxon>
        <taxon>Onygenales</taxon>
        <taxon>Ajellomycetaceae</taxon>
        <taxon>Blastomyces</taxon>
    </lineage>
</organism>
<evidence type="ECO:0000313" key="1">
    <source>
        <dbReference type="EMBL" id="EGE86785.2"/>
    </source>
</evidence>
<gene>
    <name evidence="1" type="ORF">BDDG_09735</name>
</gene>
<dbReference type="AlphaFoldDB" id="F2TU72"/>
<dbReference type="HOGENOM" id="CLU_156663_0_0_1"/>
<dbReference type="EMBL" id="GG749714">
    <property type="protein sequence ID" value="EGE86785.2"/>
    <property type="molecule type" value="Genomic_DNA"/>
</dbReference>
<name>F2TU72_AJEDA</name>
<feature type="non-terminal residue" evidence="1">
    <location>
        <position position="1"/>
    </location>
</feature>
<reference evidence="1" key="1">
    <citation type="submission" date="2010-03" db="EMBL/GenBank/DDBJ databases">
        <title>Annotation of Blastomyces dermatitidis strain ATCC 18188.</title>
        <authorList>
            <consortium name="The Broad Institute Genome Sequencing Platform"/>
            <consortium name="Broad Institute Genome Sequencing Center for Infectious Disease."/>
            <person name="Cuomo C."/>
            <person name="Klein B."/>
            <person name="Sullivan T."/>
            <person name="Heitman J."/>
            <person name="Young S."/>
            <person name="Zeng Q."/>
            <person name="Gargeya S."/>
            <person name="Alvarado L."/>
            <person name="Berlin A.M."/>
            <person name="Chapman S.B."/>
            <person name="Chen Z."/>
            <person name="Freedman E."/>
            <person name="Gellesch M."/>
            <person name="Goldberg J."/>
            <person name="Griggs A."/>
            <person name="Gujja S."/>
            <person name="Heilman E."/>
            <person name="Heiman D."/>
            <person name="Howarth C."/>
            <person name="Mehta T."/>
            <person name="Neiman D."/>
            <person name="Pearson M."/>
            <person name="Roberts A."/>
            <person name="Saif S."/>
            <person name="Shea T."/>
            <person name="Shenoy N."/>
            <person name="Sisk P."/>
            <person name="Stolte C."/>
            <person name="Sykes S."/>
            <person name="White J."/>
            <person name="Yandava C."/>
            <person name="Haas B."/>
            <person name="Nusbaum C."/>
            <person name="Birren B."/>
        </authorList>
    </citation>
    <scope>NUCLEOTIDE SEQUENCE [LARGE SCALE GENOMIC DNA]</scope>
    <source>
        <strain evidence="1">ATCC 18188</strain>
    </source>
</reference>
<protein>
    <submittedName>
        <fullName evidence="1">Uncharacterized protein</fullName>
    </submittedName>
</protein>
<accession>F2TU72</accession>
<dbReference type="Proteomes" id="UP000007802">
    <property type="component" value="Unassembled WGS sequence"/>
</dbReference>